<proteinExistence type="predicted"/>
<accession>A0A7L5ENY8</accession>
<evidence type="ECO:0000313" key="1">
    <source>
        <dbReference type="EMBL" id="QJE31139.1"/>
    </source>
</evidence>
<dbReference type="EMBL" id="CP051672">
    <property type="protein sequence ID" value="QJE31139.1"/>
    <property type="molecule type" value="Genomic_DNA"/>
</dbReference>
<name>A0A7L5ENY8_PARDI</name>
<dbReference type="AlphaFoldDB" id="A0A7L5ENY8"/>
<evidence type="ECO:0000313" key="2">
    <source>
        <dbReference type="Proteomes" id="UP000501982"/>
    </source>
</evidence>
<organism evidence="1 2">
    <name type="scientific">Parabacteroides distasonis</name>
    <dbReference type="NCBI Taxonomy" id="823"/>
    <lineage>
        <taxon>Bacteria</taxon>
        <taxon>Pseudomonadati</taxon>
        <taxon>Bacteroidota</taxon>
        <taxon>Bacteroidia</taxon>
        <taxon>Bacteroidales</taxon>
        <taxon>Tannerellaceae</taxon>
        <taxon>Parabacteroides</taxon>
    </lineage>
</organism>
<dbReference type="Proteomes" id="UP000501982">
    <property type="component" value="Chromosome"/>
</dbReference>
<gene>
    <name evidence="1" type="ORF">HHO38_17690</name>
</gene>
<protein>
    <submittedName>
        <fullName evidence="1">Uncharacterized protein</fullName>
    </submittedName>
</protein>
<sequence length="61" mass="7210">MRRTFRQLYPLFVFRGRGYDLDTQPYLFVPLFCLLSKTETIKKVPQYVNIAGLISFGFVLM</sequence>
<reference evidence="1 2" key="1">
    <citation type="submission" date="2020-04" db="EMBL/GenBank/DDBJ databases">
        <title>Complete Genomes and Methylome analysis of CBBP consortium that reverse antibiotic-induced susceptibility to vancomycin-resistant Enterococcus faecium infection.</title>
        <authorList>
            <person name="Fomenkov A."/>
            <person name="Zhang Z."/>
            <person name="Pamer E."/>
            <person name="Roberts R.J."/>
        </authorList>
    </citation>
    <scope>NUCLEOTIDE SEQUENCE [LARGE SCALE GENOMIC DNA]</scope>
    <source>
        <strain evidence="2">CBBP</strain>
    </source>
</reference>